<dbReference type="EMBL" id="SDWV01000017">
    <property type="protein sequence ID" value="RYC07117.1"/>
    <property type="molecule type" value="Genomic_DNA"/>
</dbReference>
<dbReference type="SUPFAM" id="SSF47413">
    <property type="entry name" value="lambda repressor-like DNA-binding domains"/>
    <property type="match status" value="1"/>
</dbReference>
<dbReference type="Gene3D" id="2.60.120.10">
    <property type="entry name" value="Jelly Rolls"/>
    <property type="match status" value="1"/>
</dbReference>
<feature type="domain" description="HTH cro/C1-type" evidence="2">
    <location>
        <begin position="22"/>
        <end position="76"/>
    </location>
</feature>
<dbReference type="CDD" id="cd00093">
    <property type="entry name" value="HTH_XRE"/>
    <property type="match status" value="1"/>
</dbReference>
<dbReference type="Pfam" id="PF07883">
    <property type="entry name" value="Cupin_2"/>
    <property type="match status" value="1"/>
</dbReference>
<protein>
    <submittedName>
        <fullName evidence="3">XRE family transcriptional regulator</fullName>
    </submittedName>
</protein>
<gene>
    <name evidence="3" type="ORF">EUA94_15565</name>
</gene>
<dbReference type="SMART" id="SM00530">
    <property type="entry name" value="HTH_XRE"/>
    <property type="match status" value="1"/>
</dbReference>
<keyword evidence="1" id="KW-0238">DNA-binding</keyword>
<dbReference type="InterPro" id="IPR010982">
    <property type="entry name" value="Lambda_DNA-bd_dom_sf"/>
</dbReference>
<dbReference type="InterPro" id="IPR011051">
    <property type="entry name" value="RmlC_Cupin_sf"/>
</dbReference>
<dbReference type="Proteomes" id="UP000291101">
    <property type="component" value="Unassembled WGS sequence"/>
</dbReference>
<dbReference type="InterPro" id="IPR013096">
    <property type="entry name" value="Cupin_2"/>
</dbReference>
<dbReference type="InterPro" id="IPR001387">
    <property type="entry name" value="Cro/C1-type_HTH"/>
</dbReference>
<dbReference type="GO" id="GO:0005829">
    <property type="term" value="C:cytosol"/>
    <property type="evidence" value="ECO:0007669"/>
    <property type="project" value="TreeGrafter"/>
</dbReference>
<dbReference type="Pfam" id="PF01381">
    <property type="entry name" value="HTH_3"/>
    <property type="match status" value="1"/>
</dbReference>
<dbReference type="AlphaFoldDB" id="A0A4V1RNU9"/>
<dbReference type="GO" id="GO:0003677">
    <property type="term" value="F:DNA binding"/>
    <property type="evidence" value="ECO:0007669"/>
    <property type="project" value="UniProtKB-KW"/>
</dbReference>
<reference evidence="3 4" key="1">
    <citation type="submission" date="2019-01" db="EMBL/GenBank/DDBJ databases">
        <title>Novel species of Nocardioides.</title>
        <authorList>
            <person name="Liu Q."/>
            <person name="X Y.-H."/>
        </authorList>
    </citation>
    <scope>NUCLEOTIDE SEQUENCE [LARGE SCALE GENOMIC DNA]</scope>
    <source>
        <strain evidence="3 4">HLT2-9</strain>
    </source>
</reference>
<dbReference type="GO" id="GO:0003700">
    <property type="term" value="F:DNA-binding transcription factor activity"/>
    <property type="evidence" value="ECO:0007669"/>
    <property type="project" value="TreeGrafter"/>
</dbReference>
<organism evidence="3 4">
    <name type="scientific">Nocardioides zhouii</name>
    <dbReference type="NCBI Taxonomy" id="1168729"/>
    <lineage>
        <taxon>Bacteria</taxon>
        <taxon>Bacillati</taxon>
        <taxon>Actinomycetota</taxon>
        <taxon>Actinomycetes</taxon>
        <taxon>Propionibacteriales</taxon>
        <taxon>Nocardioidaceae</taxon>
        <taxon>Nocardioides</taxon>
    </lineage>
</organism>
<proteinExistence type="predicted"/>
<comment type="caution">
    <text evidence="3">The sequence shown here is derived from an EMBL/GenBank/DDBJ whole genome shotgun (WGS) entry which is preliminary data.</text>
</comment>
<evidence type="ECO:0000259" key="2">
    <source>
        <dbReference type="PROSITE" id="PS50943"/>
    </source>
</evidence>
<dbReference type="SUPFAM" id="SSF51182">
    <property type="entry name" value="RmlC-like cupins"/>
    <property type="match status" value="1"/>
</dbReference>
<dbReference type="PROSITE" id="PS50943">
    <property type="entry name" value="HTH_CROC1"/>
    <property type="match status" value="1"/>
</dbReference>
<accession>A0A4V1RNU9</accession>
<sequence length="207" mass="21966">MHYGALMDETATALAAAIGARVRSERQARTWTLDQVADRSGVSRRMLINVEQGTANPSVNTLLRLSDALGIGLQALVAVPQAEPFEVIRAGSAPALWTGKGGGRGVLLAGTTPPDILELWDWTLAPGDRHDSEAHVHGTKEILQVREGTVRVTVGDQTEVLEVDDAISFDSDAPHSYANDGSEVARFSLTVFEPGVGTATTTEASHD</sequence>
<evidence type="ECO:0000256" key="1">
    <source>
        <dbReference type="ARBA" id="ARBA00023125"/>
    </source>
</evidence>
<evidence type="ECO:0000313" key="3">
    <source>
        <dbReference type="EMBL" id="RYC07117.1"/>
    </source>
</evidence>
<dbReference type="PANTHER" id="PTHR46797">
    <property type="entry name" value="HTH-TYPE TRANSCRIPTIONAL REGULATOR"/>
    <property type="match status" value="1"/>
</dbReference>
<dbReference type="InterPro" id="IPR050807">
    <property type="entry name" value="TransReg_Diox_bact_type"/>
</dbReference>
<evidence type="ECO:0000313" key="4">
    <source>
        <dbReference type="Proteomes" id="UP000291101"/>
    </source>
</evidence>
<dbReference type="Gene3D" id="1.10.260.40">
    <property type="entry name" value="lambda repressor-like DNA-binding domains"/>
    <property type="match status" value="1"/>
</dbReference>
<dbReference type="InterPro" id="IPR014710">
    <property type="entry name" value="RmlC-like_jellyroll"/>
</dbReference>
<keyword evidence="4" id="KW-1185">Reference proteome</keyword>
<dbReference type="OrthoDB" id="513181at2"/>
<name>A0A4V1RNU9_9ACTN</name>
<dbReference type="CDD" id="cd02209">
    <property type="entry name" value="cupin_XRE_C"/>
    <property type="match status" value="1"/>
</dbReference>
<dbReference type="PANTHER" id="PTHR46797:SF1">
    <property type="entry name" value="METHYLPHOSPHONATE SYNTHASE"/>
    <property type="match status" value="1"/>
</dbReference>